<feature type="region of interest" description="Disordered" evidence="1">
    <location>
        <begin position="389"/>
        <end position="420"/>
    </location>
</feature>
<dbReference type="InterPro" id="IPR012337">
    <property type="entry name" value="RNaseH-like_sf"/>
</dbReference>
<name>A0AAV1VCP9_9STRA</name>
<dbReference type="Proteomes" id="UP001162060">
    <property type="component" value="Unassembled WGS sequence"/>
</dbReference>
<evidence type="ECO:0000313" key="4">
    <source>
        <dbReference type="Proteomes" id="UP001162060"/>
    </source>
</evidence>
<dbReference type="SUPFAM" id="SSF53098">
    <property type="entry name" value="Ribonuclease H-like"/>
    <property type="match status" value="1"/>
</dbReference>
<evidence type="ECO:0000259" key="2">
    <source>
        <dbReference type="PROSITE" id="PS50994"/>
    </source>
</evidence>
<dbReference type="GO" id="GO:0003676">
    <property type="term" value="F:nucleic acid binding"/>
    <property type="evidence" value="ECO:0007669"/>
    <property type="project" value="InterPro"/>
</dbReference>
<dbReference type="PANTHER" id="PTHR42648">
    <property type="entry name" value="TRANSPOSASE, PUTATIVE-RELATED"/>
    <property type="match status" value="1"/>
</dbReference>
<dbReference type="InterPro" id="IPR057670">
    <property type="entry name" value="SH3_retrovirus"/>
</dbReference>
<dbReference type="InterPro" id="IPR039537">
    <property type="entry name" value="Retrotran_Ty1/copia-like"/>
</dbReference>
<dbReference type="GO" id="GO:0015074">
    <property type="term" value="P:DNA integration"/>
    <property type="evidence" value="ECO:0007669"/>
    <property type="project" value="InterPro"/>
</dbReference>
<comment type="caution">
    <text evidence="3">The sequence shown here is derived from an EMBL/GenBank/DDBJ whole genome shotgun (WGS) entry which is preliminary data.</text>
</comment>
<proteinExistence type="predicted"/>
<protein>
    <recommendedName>
        <fullName evidence="2">Integrase catalytic domain-containing protein</fullName>
    </recommendedName>
</protein>
<organism evidence="3 4">
    <name type="scientific">Peronospora matthiolae</name>
    <dbReference type="NCBI Taxonomy" id="2874970"/>
    <lineage>
        <taxon>Eukaryota</taxon>
        <taxon>Sar</taxon>
        <taxon>Stramenopiles</taxon>
        <taxon>Oomycota</taxon>
        <taxon>Peronosporomycetes</taxon>
        <taxon>Peronosporales</taxon>
        <taxon>Peronosporaceae</taxon>
        <taxon>Peronospora</taxon>
    </lineage>
</organism>
<reference evidence="3" key="1">
    <citation type="submission" date="2024-01" db="EMBL/GenBank/DDBJ databases">
        <authorList>
            <person name="Webb A."/>
        </authorList>
    </citation>
    <scope>NUCLEOTIDE SEQUENCE</scope>
    <source>
        <strain evidence="3">Pm1</strain>
    </source>
</reference>
<dbReference type="PROSITE" id="PS50994">
    <property type="entry name" value="INTEGRASE"/>
    <property type="match status" value="1"/>
</dbReference>
<dbReference type="AlphaFoldDB" id="A0AAV1VCP9"/>
<evidence type="ECO:0000256" key="1">
    <source>
        <dbReference type="SAM" id="MobiDB-lite"/>
    </source>
</evidence>
<sequence>MSYGKLEFKGFGFVYIGELRVLAWRSNGQVAFDVAMDHNVLYVQTVEAACEPRAPSDVLMAILTSQEAPEEPESDAQSGLLLHFHQRLGHLAHDTVERMARDPASGIVLADRKRPTCISCAQGKQTRNLKSKMDTGSNSPIDRVYGVICSDLKGLMTPKDRLHNRYLVNLVDHKSNYYRVFLAPTKDKVAKKFEHFLAFFERHFDCRIHVLRTGGGGEYANVDLFSKRTGVARQISEARNQATNGKAERMHTKILNMARSMIFASRLPLKFWGYAVEYAAYIFNRSPTSVNAKRASPIEVLTKQVPDLRDIVAFGSICSVYRDPGKNSLAQRVEVGVIIGRSDETKGFRVFLQKEKKITITQQVRNVETLSAEQNGQLQRALEYKDRIVEPSATATTTKESPAADDTASPKIGIGKEKSK</sequence>
<evidence type="ECO:0000313" key="3">
    <source>
        <dbReference type="EMBL" id="CAK7943337.1"/>
    </source>
</evidence>
<dbReference type="InterPro" id="IPR001584">
    <property type="entry name" value="Integrase_cat-core"/>
</dbReference>
<dbReference type="Pfam" id="PF25597">
    <property type="entry name" value="SH3_retrovirus"/>
    <property type="match status" value="1"/>
</dbReference>
<dbReference type="PANTHER" id="PTHR42648:SF28">
    <property type="entry name" value="TRANSPOSON-ENCODED PROTEIN WITH RIBONUCLEASE H-LIKE AND RETROVIRUS ZINC FINGER-LIKE DOMAINS"/>
    <property type="match status" value="1"/>
</dbReference>
<gene>
    <name evidence="3" type="ORF">PM001_LOCUS28487</name>
</gene>
<dbReference type="InterPro" id="IPR036397">
    <property type="entry name" value="RNaseH_sf"/>
</dbReference>
<accession>A0AAV1VCP9</accession>
<dbReference type="Gene3D" id="3.30.420.10">
    <property type="entry name" value="Ribonuclease H-like superfamily/Ribonuclease H"/>
    <property type="match status" value="1"/>
</dbReference>
<dbReference type="EMBL" id="CAKLBY020000299">
    <property type="protein sequence ID" value="CAK7943337.1"/>
    <property type="molecule type" value="Genomic_DNA"/>
</dbReference>
<feature type="domain" description="Integrase catalytic" evidence="2">
    <location>
        <begin position="136"/>
        <end position="305"/>
    </location>
</feature>